<accession>A0A9J6FJC1</accession>
<comment type="caution">
    <text evidence="1">The sequence shown here is derived from an EMBL/GenBank/DDBJ whole genome shotgun (WGS) entry which is preliminary data.</text>
</comment>
<dbReference type="PANTHER" id="PTHR48257">
    <property type="match status" value="1"/>
</dbReference>
<dbReference type="OMA" id="SVCCIRY"/>
<evidence type="ECO:0000313" key="2">
    <source>
        <dbReference type="Proteomes" id="UP000821853"/>
    </source>
</evidence>
<organism evidence="1 2">
    <name type="scientific">Haemaphysalis longicornis</name>
    <name type="common">Bush tick</name>
    <dbReference type="NCBI Taxonomy" id="44386"/>
    <lineage>
        <taxon>Eukaryota</taxon>
        <taxon>Metazoa</taxon>
        <taxon>Ecdysozoa</taxon>
        <taxon>Arthropoda</taxon>
        <taxon>Chelicerata</taxon>
        <taxon>Arachnida</taxon>
        <taxon>Acari</taxon>
        <taxon>Parasitiformes</taxon>
        <taxon>Ixodida</taxon>
        <taxon>Ixodoidea</taxon>
        <taxon>Ixodidae</taxon>
        <taxon>Haemaphysalinae</taxon>
        <taxon>Haemaphysalis</taxon>
    </lineage>
</organism>
<name>A0A9J6FJC1_HAELO</name>
<dbReference type="PANTHER" id="PTHR48257:SF1">
    <property type="match status" value="1"/>
</dbReference>
<dbReference type="Proteomes" id="UP000821853">
    <property type="component" value="Chromosome 1"/>
</dbReference>
<dbReference type="EMBL" id="JABSTR010000001">
    <property type="protein sequence ID" value="KAH9361988.1"/>
    <property type="molecule type" value="Genomic_DNA"/>
</dbReference>
<proteinExistence type="predicted"/>
<evidence type="ECO:0000313" key="1">
    <source>
        <dbReference type="EMBL" id="KAH9361988.1"/>
    </source>
</evidence>
<dbReference type="AlphaFoldDB" id="A0A9J6FJC1"/>
<reference evidence="1 2" key="1">
    <citation type="journal article" date="2020" name="Cell">
        <title>Large-Scale Comparative Analyses of Tick Genomes Elucidate Their Genetic Diversity and Vector Capacities.</title>
        <authorList>
            <consortium name="Tick Genome and Microbiome Consortium (TIGMIC)"/>
            <person name="Jia N."/>
            <person name="Wang J."/>
            <person name="Shi W."/>
            <person name="Du L."/>
            <person name="Sun Y."/>
            <person name="Zhan W."/>
            <person name="Jiang J.F."/>
            <person name="Wang Q."/>
            <person name="Zhang B."/>
            <person name="Ji P."/>
            <person name="Bell-Sakyi L."/>
            <person name="Cui X.M."/>
            <person name="Yuan T.T."/>
            <person name="Jiang B.G."/>
            <person name="Yang W.F."/>
            <person name="Lam T.T."/>
            <person name="Chang Q.C."/>
            <person name="Ding S.J."/>
            <person name="Wang X.J."/>
            <person name="Zhu J.G."/>
            <person name="Ruan X.D."/>
            <person name="Zhao L."/>
            <person name="Wei J.T."/>
            <person name="Ye R.Z."/>
            <person name="Que T.C."/>
            <person name="Du C.H."/>
            <person name="Zhou Y.H."/>
            <person name="Cheng J.X."/>
            <person name="Dai P.F."/>
            <person name="Guo W.B."/>
            <person name="Han X.H."/>
            <person name="Huang E.J."/>
            <person name="Li L.F."/>
            <person name="Wei W."/>
            <person name="Gao Y.C."/>
            <person name="Liu J.Z."/>
            <person name="Shao H.Z."/>
            <person name="Wang X."/>
            <person name="Wang C.C."/>
            <person name="Yang T.C."/>
            <person name="Huo Q.B."/>
            <person name="Li W."/>
            <person name="Chen H.Y."/>
            <person name="Chen S.E."/>
            <person name="Zhou L.G."/>
            <person name="Ni X.B."/>
            <person name="Tian J.H."/>
            <person name="Sheng Y."/>
            <person name="Liu T."/>
            <person name="Pan Y.S."/>
            <person name="Xia L.Y."/>
            <person name="Li J."/>
            <person name="Zhao F."/>
            <person name="Cao W.C."/>
        </authorList>
    </citation>
    <scope>NUCLEOTIDE SEQUENCE [LARGE SCALE GENOMIC DNA]</scope>
    <source>
        <strain evidence="1">HaeL-2018</strain>
    </source>
</reference>
<keyword evidence="2" id="KW-1185">Reference proteome</keyword>
<protein>
    <submittedName>
        <fullName evidence="1">Uncharacterized protein</fullName>
    </submittedName>
</protein>
<dbReference type="VEuPathDB" id="VectorBase:HLOH_062283"/>
<sequence>MPMYLEDIKRRCRGPSEFLMKETYEAFLITNYSSVCCIRYLLKTENFMFVLTRNFNSDLIELLFGTLRMSAGSNDVLDVRAALSGLQKMLKTGIAASNALSIVAHAQ</sequence>
<gene>
    <name evidence="1" type="ORF">HPB48_014927</name>
</gene>
<dbReference type="OrthoDB" id="6381099at2759"/>